<dbReference type="InterPro" id="IPR023393">
    <property type="entry name" value="START-like_dom_sf"/>
</dbReference>
<organism evidence="1 2">
    <name type="scientific">Actinacidiphila acidipaludis</name>
    <dbReference type="NCBI Taxonomy" id="2873382"/>
    <lineage>
        <taxon>Bacteria</taxon>
        <taxon>Bacillati</taxon>
        <taxon>Actinomycetota</taxon>
        <taxon>Actinomycetes</taxon>
        <taxon>Kitasatosporales</taxon>
        <taxon>Streptomycetaceae</taxon>
        <taxon>Actinacidiphila</taxon>
    </lineage>
</organism>
<dbReference type="Pfam" id="PF10604">
    <property type="entry name" value="Polyketide_cyc2"/>
    <property type="match status" value="1"/>
</dbReference>
<dbReference type="InterPro" id="IPR019587">
    <property type="entry name" value="Polyketide_cyclase/dehydratase"/>
</dbReference>
<dbReference type="SUPFAM" id="SSF55961">
    <property type="entry name" value="Bet v1-like"/>
    <property type="match status" value="1"/>
</dbReference>
<gene>
    <name evidence="1" type="ORF">K7862_25115</name>
</gene>
<sequence length="149" mass="15831">MNTFAIRQRFDAPAATVWDLIGDFYSVGTWMPGVAGVVADTTAHTRTITMQDGERLVEHLLEEGPRFHAYRFLDPGPVPVAEFQARITVVDAGAGGSEIHWEASFAPVPGVAAEDAAAAVGGFYRACLDKVAAELGRAGRAGQDVTCQP</sequence>
<accession>A0ABS7QG27</accession>
<comment type="caution">
    <text evidence="1">The sequence shown here is derived from an EMBL/GenBank/DDBJ whole genome shotgun (WGS) entry which is preliminary data.</text>
</comment>
<dbReference type="RefSeq" id="WP_222966384.1">
    <property type="nucleotide sequence ID" value="NZ_JAINZZ010000038.1"/>
</dbReference>
<dbReference type="EMBL" id="JAINZZ010000038">
    <property type="protein sequence ID" value="MBY8880892.1"/>
    <property type="molecule type" value="Genomic_DNA"/>
</dbReference>
<reference evidence="1 2" key="1">
    <citation type="submission" date="2021-08" db="EMBL/GenBank/DDBJ databases">
        <title>WGS of actinomycetes from Thailand.</title>
        <authorList>
            <person name="Thawai C."/>
        </authorList>
    </citation>
    <scope>NUCLEOTIDE SEQUENCE [LARGE SCALE GENOMIC DNA]</scope>
    <source>
        <strain evidence="1 2">PLK6-54</strain>
    </source>
</reference>
<keyword evidence="2" id="KW-1185">Reference proteome</keyword>
<name>A0ABS7QG27_9ACTN</name>
<proteinExistence type="predicted"/>
<dbReference type="Gene3D" id="3.30.530.20">
    <property type="match status" value="1"/>
</dbReference>
<evidence type="ECO:0000313" key="1">
    <source>
        <dbReference type="EMBL" id="MBY8880892.1"/>
    </source>
</evidence>
<dbReference type="PANTHER" id="PTHR39332:SF7">
    <property type="entry name" value="SRPBCC FAMILY PROTEIN"/>
    <property type="match status" value="1"/>
</dbReference>
<dbReference type="Proteomes" id="UP000778578">
    <property type="component" value="Unassembled WGS sequence"/>
</dbReference>
<evidence type="ECO:0000313" key="2">
    <source>
        <dbReference type="Proteomes" id="UP000778578"/>
    </source>
</evidence>
<dbReference type="CDD" id="cd07821">
    <property type="entry name" value="PYR_PYL_RCAR_like"/>
    <property type="match status" value="1"/>
</dbReference>
<protein>
    <submittedName>
        <fullName evidence="1">SRPBCC family protein</fullName>
    </submittedName>
</protein>
<dbReference type="PANTHER" id="PTHR39332">
    <property type="entry name" value="BLL4707 PROTEIN"/>
    <property type="match status" value="1"/>
</dbReference>